<accession>A0A8J2RRU4</accession>
<protein>
    <submittedName>
        <fullName evidence="1">Uncharacterized protein</fullName>
    </submittedName>
</protein>
<evidence type="ECO:0000313" key="1">
    <source>
        <dbReference type="EMBL" id="CAH0106880.1"/>
    </source>
</evidence>
<dbReference type="EMBL" id="CAKKLH010000235">
    <property type="protein sequence ID" value="CAH0106880.1"/>
    <property type="molecule type" value="Genomic_DNA"/>
</dbReference>
<name>A0A8J2RRU4_9CRUS</name>
<proteinExistence type="predicted"/>
<dbReference type="AlphaFoldDB" id="A0A8J2RRU4"/>
<dbReference type="Proteomes" id="UP000789390">
    <property type="component" value="Unassembled WGS sequence"/>
</dbReference>
<comment type="caution">
    <text evidence="1">The sequence shown here is derived from an EMBL/GenBank/DDBJ whole genome shotgun (WGS) entry which is preliminary data.</text>
</comment>
<reference evidence="1" key="1">
    <citation type="submission" date="2021-11" db="EMBL/GenBank/DDBJ databases">
        <authorList>
            <person name="Schell T."/>
        </authorList>
    </citation>
    <scope>NUCLEOTIDE SEQUENCE</scope>
    <source>
        <strain evidence="1">M5</strain>
    </source>
</reference>
<dbReference type="OrthoDB" id="2386367at2759"/>
<evidence type="ECO:0000313" key="2">
    <source>
        <dbReference type="Proteomes" id="UP000789390"/>
    </source>
</evidence>
<gene>
    <name evidence="1" type="ORF">DGAL_LOCUS10043</name>
</gene>
<sequence>MKSDGKESNAEAFTQSLKLELKEKALRGNPITTLEYIQMIIDEEKTNGKPGYEERIKSLEDVLERAKLTGHCG</sequence>
<organism evidence="1 2">
    <name type="scientific">Daphnia galeata</name>
    <dbReference type="NCBI Taxonomy" id="27404"/>
    <lineage>
        <taxon>Eukaryota</taxon>
        <taxon>Metazoa</taxon>
        <taxon>Ecdysozoa</taxon>
        <taxon>Arthropoda</taxon>
        <taxon>Crustacea</taxon>
        <taxon>Branchiopoda</taxon>
        <taxon>Diplostraca</taxon>
        <taxon>Cladocera</taxon>
        <taxon>Anomopoda</taxon>
        <taxon>Daphniidae</taxon>
        <taxon>Daphnia</taxon>
    </lineage>
</organism>
<keyword evidence="2" id="KW-1185">Reference proteome</keyword>